<dbReference type="OrthoDB" id="5995716at2"/>
<evidence type="ECO:0000313" key="2">
    <source>
        <dbReference type="EMBL" id="ACF51883.1"/>
    </source>
</evidence>
<name>B4SL02_STRM5</name>
<dbReference type="AlphaFoldDB" id="B4SL02"/>
<dbReference type="Proteomes" id="UP000001867">
    <property type="component" value="Chromosome"/>
</dbReference>
<keyword evidence="1" id="KW-0732">Signal</keyword>
<evidence type="ECO:0000313" key="3">
    <source>
        <dbReference type="Proteomes" id="UP000001867"/>
    </source>
</evidence>
<dbReference type="STRING" id="391008.Smal_2179"/>
<accession>B4SL02</accession>
<proteinExistence type="predicted"/>
<reference evidence="2 3" key="1">
    <citation type="submission" date="2008-06" db="EMBL/GenBank/DDBJ databases">
        <title>Complete sequence of Stenotrophomonas maltophilia R551-3.</title>
        <authorList>
            <consortium name="US DOE Joint Genome Institute"/>
            <person name="Lucas S."/>
            <person name="Copeland A."/>
            <person name="Lapidus A."/>
            <person name="Glavina del Rio T."/>
            <person name="Dalin E."/>
            <person name="Tice H."/>
            <person name="Pitluck S."/>
            <person name="Chain P."/>
            <person name="Malfatti S."/>
            <person name="Shin M."/>
            <person name="Vergez L."/>
            <person name="Lang D."/>
            <person name="Schmutz J."/>
            <person name="Larimer F."/>
            <person name="Land M."/>
            <person name="Hauser L."/>
            <person name="Kyrpides N."/>
            <person name="Mikhailova N."/>
            <person name="Taghavi S."/>
            <person name="Monchy S."/>
            <person name="Newman L."/>
            <person name="Vangronsveld J."/>
            <person name="van der Lelie D."/>
            <person name="Richardson P."/>
        </authorList>
    </citation>
    <scope>NUCLEOTIDE SEQUENCE [LARGE SCALE GENOMIC DNA]</scope>
    <source>
        <strain evidence="2 3">R551-3</strain>
    </source>
</reference>
<feature type="chain" id="PRO_5002826060" evidence="1">
    <location>
        <begin position="29"/>
        <end position="213"/>
    </location>
</feature>
<evidence type="ECO:0000256" key="1">
    <source>
        <dbReference type="SAM" id="SignalP"/>
    </source>
</evidence>
<feature type="signal peptide" evidence="1">
    <location>
        <begin position="1"/>
        <end position="28"/>
    </location>
</feature>
<dbReference type="eggNOG" id="ENOG5031H0H">
    <property type="taxonomic scope" value="Bacteria"/>
</dbReference>
<sequence precursor="true">MHGPATLRSTPIRLTLAALALSCTPAMAASPAAKRPSPPSLVQALHAAEASLRLIPGGDIESDFRPAWTAVADLDGDGRSEVVYFYTSTYTGGSFAQSNVVAVMTELTANDPRGQANPKSLSRMEAEDFAAIRESGYGDDAGIQIPGAVQAIRIEGNRIIVAFTVTAGATVCEIPRDFRHVCPPEGPYEWTLRWTPGQLAREGGDAEAPPDGV</sequence>
<dbReference type="KEGG" id="smt:Smal_2179"/>
<dbReference type="HOGENOM" id="CLU_1342589_0_0_6"/>
<protein>
    <submittedName>
        <fullName evidence="2">Uncharacterized protein</fullName>
    </submittedName>
</protein>
<dbReference type="RefSeq" id="WP_012511225.1">
    <property type="nucleotide sequence ID" value="NC_011071.1"/>
</dbReference>
<gene>
    <name evidence="2" type="ordered locus">Smal_2179</name>
</gene>
<dbReference type="EMBL" id="CP001111">
    <property type="protein sequence ID" value="ACF51883.1"/>
    <property type="molecule type" value="Genomic_DNA"/>
</dbReference>
<organism evidence="2 3">
    <name type="scientific">Stenotrophomonas maltophilia (strain R551-3)</name>
    <dbReference type="NCBI Taxonomy" id="391008"/>
    <lineage>
        <taxon>Bacteria</taxon>
        <taxon>Pseudomonadati</taxon>
        <taxon>Pseudomonadota</taxon>
        <taxon>Gammaproteobacteria</taxon>
        <taxon>Lysobacterales</taxon>
        <taxon>Lysobacteraceae</taxon>
        <taxon>Stenotrophomonas</taxon>
        <taxon>Stenotrophomonas maltophilia group</taxon>
    </lineage>
</organism>